<dbReference type="InterPro" id="IPR003811">
    <property type="entry name" value="G3P_acylTferase_PlsY"/>
</dbReference>
<evidence type="ECO:0000256" key="8">
    <source>
        <dbReference type="ARBA" id="ARBA00023209"/>
    </source>
</evidence>
<evidence type="ECO:0000256" key="11">
    <source>
        <dbReference type="SAM" id="MobiDB-lite"/>
    </source>
</evidence>
<feature type="transmembrane region" description="Helical" evidence="10">
    <location>
        <begin position="164"/>
        <end position="181"/>
    </location>
</feature>
<evidence type="ECO:0000256" key="2">
    <source>
        <dbReference type="ARBA" id="ARBA00022516"/>
    </source>
</evidence>
<evidence type="ECO:0000256" key="1">
    <source>
        <dbReference type="ARBA" id="ARBA00022475"/>
    </source>
</evidence>
<dbReference type="HAMAP" id="MF_01043">
    <property type="entry name" value="PlsY"/>
    <property type="match status" value="1"/>
</dbReference>
<reference evidence="12" key="1">
    <citation type="submission" date="2020-02" db="EMBL/GenBank/DDBJ databases">
        <authorList>
            <person name="Meier V. D."/>
        </authorList>
    </citation>
    <scope>NUCLEOTIDE SEQUENCE</scope>
    <source>
        <strain evidence="12">AVDCRST_MAG11</strain>
    </source>
</reference>
<gene>
    <name evidence="10" type="primary">plsY</name>
    <name evidence="12" type="ORF">AVDCRST_MAG11-4132</name>
</gene>
<organism evidence="12">
    <name type="scientific">uncultured Gemmatimonadaceae bacterium</name>
    <dbReference type="NCBI Taxonomy" id="246130"/>
    <lineage>
        <taxon>Bacteria</taxon>
        <taxon>Pseudomonadati</taxon>
        <taxon>Gemmatimonadota</taxon>
        <taxon>Gemmatimonadia</taxon>
        <taxon>Gemmatimonadales</taxon>
        <taxon>Gemmatimonadaceae</taxon>
        <taxon>environmental samples</taxon>
    </lineage>
</organism>
<evidence type="ECO:0000313" key="12">
    <source>
        <dbReference type="EMBL" id="CAA9361206.1"/>
    </source>
</evidence>
<evidence type="ECO:0000256" key="7">
    <source>
        <dbReference type="ARBA" id="ARBA00023136"/>
    </source>
</evidence>
<protein>
    <recommendedName>
        <fullName evidence="10">Glycerol-3-phosphate acyltransferase</fullName>
    </recommendedName>
    <alternativeName>
        <fullName evidence="10">Acyl-PO4 G3P acyltransferase</fullName>
    </alternativeName>
    <alternativeName>
        <fullName evidence="10">Acyl-phosphate--glycerol-3-phosphate acyltransferase</fullName>
    </alternativeName>
    <alternativeName>
        <fullName evidence="10">G3P acyltransferase</fullName>
        <shortName evidence="10">GPAT</shortName>
        <ecNumber evidence="10">2.3.1.275</ecNumber>
    </alternativeName>
    <alternativeName>
        <fullName evidence="10">Lysophosphatidic acid synthase</fullName>
        <shortName evidence="10">LPA synthase</shortName>
    </alternativeName>
</protein>
<keyword evidence="3 10" id="KW-0808">Transferase</keyword>
<keyword evidence="9 10" id="KW-1208">Phospholipid metabolism</keyword>
<comment type="pathway">
    <text evidence="10">Lipid metabolism; phospholipid metabolism.</text>
</comment>
<keyword evidence="5 10" id="KW-1133">Transmembrane helix</keyword>
<keyword evidence="1 10" id="KW-1003">Cell membrane</keyword>
<dbReference type="NCBIfam" id="TIGR00023">
    <property type="entry name" value="glycerol-3-phosphate 1-O-acyltransferase PlsY"/>
    <property type="match status" value="1"/>
</dbReference>
<feature type="transmembrane region" description="Helical" evidence="10">
    <location>
        <begin position="115"/>
        <end position="144"/>
    </location>
</feature>
<comment type="caution">
    <text evidence="10">Lacks conserved residue(s) required for the propagation of feature annotation.</text>
</comment>
<dbReference type="GO" id="GO:0005886">
    <property type="term" value="C:plasma membrane"/>
    <property type="evidence" value="ECO:0007669"/>
    <property type="project" value="UniProtKB-SubCell"/>
</dbReference>
<accession>A0A6J4MLK0</accession>
<evidence type="ECO:0000256" key="9">
    <source>
        <dbReference type="ARBA" id="ARBA00023264"/>
    </source>
</evidence>
<comment type="catalytic activity">
    <reaction evidence="10">
        <text>an acyl phosphate + sn-glycerol 3-phosphate = a 1-acyl-sn-glycero-3-phosphate + phosphate</text>
        <dbReference type="Rhea" id="RHEA:34075"/>
        <dbReference type="ChEBI" id="CHEBI:43474"/>
        <dbReference type="ChEBI" id="CHEBI:57597"/>
        <dbReference type="ChEBI" id="CHEBI:57970"/>
        <dbReference type="ChEBI" id="CHEBI:59918"/>
        <dbReference type="EC" id="2.3.1.275"/>
    </reaction>
</comment>
<dbReference type="UniPathway" id="UPA00085"/>
<feature type="region of interest" description="Disordered" evidence="11">
    <location>
        <begin position="192"/>
        <end position="224"/>
    </location>
</feature>
<comment type="similarity">
    <text evidence="10">Belongs to the PlsY family.</text>
</comment>
<feature type="compositionally biased region" description="Basic and acidic residues" evidence="11">
    <location>
        <begin position="213"/>
        <end position="224"/>
    </location>
</feature>
<evidence type="ECO:0000256" key="10">
    <source>
        <dbReference type="HAMAP-Rule" id="MF_01043"/>
    </source>
</evidence>
<keyword evidence="12" id="KW-0012">Acyltransferase</keyword>
<keyword evidence="7 10" id="KW-0472">Membrane</keyword>
<dbReference type="Pfam" id="PF02660">
    <property type="entry name" value="G3P_acyltransf"/>
    <property type="match status" value="1"/>
</dbReference>
<evidence type="ECO:0000256" key="6">
    <source>
        <dbReference type="ARBA" id="ARBA00023098"/>
    </source>
</evidence>
<dbReference type="EC" id="2.3.1.275" evidence="10"/>
<dbReference type="EMBL" id="CADCTU010000883">
    <property type="protein sequence ID" value="CAA9361206.1"/>
    <property type="molecule type" value="Genomic_DNA"/>
</dbReference>
<proteinExistence type="inferred from homology"/>
<comment type="subcellular location">
    <subcellularLocation>
        <location evidence="10">Cell membrane</location>
        <topology evidence="10">Multi-pass membrane protein</topology>
    </subcellularLocation>
</comment>
<evidence type="ECO:0000256" key="4">
    <source>
        <dbReference type="ARBA" id="ARBA00022692"/>
    </source>
</evidence>
<name>A0A6J4MLK0_9BACT</name>
<dbReference type="GO" id="GO:0043772">
    <property type="term" value="F:acyl-phosphate glycerol-3-phosphate acyltransferase activity"/>
    <property type="evidence" value="ECO:0007669"/>
    <property type="project" value="UniProtKB-UniRule"/>
</dbReference>
<comment type="function">
    <text evidence="10">Catalyzes the transfer of an acyl group from acyl-phosphate (acyl-PO(4)) to glycerol-3-phosphate (G3P) to form lysophosphatidic acid (LPA). This enzyme utilizes acyl-phosphate as fatty acyl donor, but not acyl-CoA or acyl-ACP.</text>
</comment>
<keyword evidence="8 10" id="KW-0594">Phospholipid biosynthesis</keyword>
<dbReference type="AlphaFoldDB" id="A0A6J4MLK0"/>
<keyword evidence="2 10" id="KW-0444">Lipid biosynthesis</keyword>
<comment type="subunit">
    <text evidence="10">Probably interacts with PlsX.</text>
</comment>
<keyword evidence="6 10" id="KW-0443">Lipid metabolism</keyword>
<dbReference type="GO" id="GO:0008654">
    <property type="term" value="P:phospholipid biosynthetic process"/>
    <property type="evidence" value="ECO:0007669"/>
    <property type="project" value="UniProtKB-UniRule"/>
</dbReference>
<sequence length="224" mass="22884">MTHPALGILAAYLVGSIPAALVAGRLAGVDLRNHGSGNLGATNVTRVLGWKVGLPVYLFDTAKGALPVLALPPWLGVPRGGGWALAYGVAAIVGHVRPVFLLGRGGGKGVATAGGVFLALAPYATLASILVFVATLAATGYVSLGSLLAAVALPATLLATRGPASPAFVASALVAAFVWWTHRANIGRLRRGEESRFGRRARPAAPPDADAPAGERRTHERSRP</sequence>
<keyword evidence="4 10" id="KW-0812">Transmembrane</keyword>
<evidence type="ECO:0000256" key="5">
    <source>
        <dbReference type="ARBA" id="ARBA00022989"/>
    </source>
</evidence>
<dbReference type="PANTHER" id="PTHR30309:SF0">
    <property type="entry name" value="GLYCEROL-3-PHOSPHATE ACYLTRANSFERASE-RELATED"/>
    <property type="match status" value="1"/>
</dbReference>
<dbReference type="PANTHER" id="PTHR30309">
    <property type="entry name" value="INNER MEMBRANE PROTEIN YGIH"/>
    <property type="match status" value="1"/>
</dbReference>
<evidence type="ECO:0000256" key="3">
    <source>
        <dbReference type="ARBA" id="ARBA00022679"/>
    </source>
</evidence>
<dbReference type="SMART" id="SM01207">
    <property type="entry name" value="G3P_acyltransf"/>
    <property type="match status" value="1"/>
</dbReference>
<feature type="transmembrane region" description="Helical" evidence="10">
    <location>
        <begin position="82"/>
        <end position="103"/>
    </location>
</feature>